<sequence length="72" mass="7782">MPRMISFMLTRLATGFAIGCATGFLVWQNGFLSSSAAAGTLENYLAQGLFMYLFASTISMGYLATALLLEEE</sequence>
<evidence type="ECO:0000313" key="3">
    <source>
        <dbReference type="EMBL" id="RUL95702.1"/>
    </source>
</evidence>
<dbReference type="AlphaFoldDB" id="A0A432N819"/>
<evidence type="ECO:0000256" key="1">
    <source>
        <dbReference type="SAM" id="Phobius"/>
    </source>
</evidence>
<evidence type="ECO:0000313" key="2">
    <source>
        <dbReference type="EMBL" id="PDS47842.1"/>
    </source>
</evidence>
<protein>
    <submittedName>
        <fullName evidence="3">Uncharacterized protein</fullName>
    </submittedName>
</protein>
<keyword evidence="4" id="KW-1185">Reference proteome</keyword>
<dbReference type="Proteomes" id="UP000273611">
    <property type="component" value="Unassembled WGS sequence"/>
</dbReference>
<proteinExistence type="predicted"/>
<dbReference type="EMBL" id="RIBW01000029">
    <property type="protein sequence ID" value="RUL95702.1"/>
    <property type="molecule type" value="Genomic_DNA"/>
</dbReference>
<feature type="transmembrane region" description="Helical" evidence="1">
    <location>
        <begin position="48"/>
        <end position="69"/>
    </location>
</feature>
<accession>A0A432N819</accession>
<evidence type="ECO:0000313" key="4">
    <source>
        <dbReference type="Proteomes" id="UP000219972"/>
    </source>
</evidence>
<reference evidence="2 4" key="2">
    <citation type="submission" date="2017-09" db="EMBL/GenBank/DDBJ databases">
        <title>Comparative genomics of rhizobia isolated from Phaseolus vulgaris in China.</title>
        <authorList>
            <person name="Tong W."/>
        </authorList>
    </citation>
    <scope>NUCLEOTIDE SEQUENCE [LARGE SCALE GENOMIC DNA]</scope>
    <source>
        <strain evidence="2 4">Y27</strain>
    </source>
</reference>
<gene>
    <name evidence="2" type="ORF">CO662_32440</name>
    <name evidence="3" type="ORF">EEQ99_33385</name>
</gene>
<evidence type="ECO:0000313" key="5">
    <source>
        <dbReference type="Proteomes" id="UP000273611"/>
    </source>
</evidence>
<dbReference type="RefSeq" id="WP_028757940.1">
    <property type="nucleotide sequence ID" value="NZ_BMFI01000027.1"/>
</dbReference>
<keyword evidence="1" id="KW-1133">Transmembrane helix</keyword>
<name>A0A432N819_9HYPH</name>
<dbReference type="Proteomes" id="UP000219972">
    <property type="component" value="Unassembled WGS sequence"/>
</dbReference>
<reference evidence="3 5" key="1">
    <citation type="journal article" date="2015" name="Int. J. Syst. Evol. Microbiol.">
        <title>Rhizobium anhuiense sp. nov., isolated from effective nodules of Vicia faba and Pisum sativum.</title>
        <authorList>
            <person name="Zhang Y.J."/>
            <person name="Zheng W.T."/>
            <person name="Everall I."/>
            <person name="Young J.P."/>
            <person name="Zhang X.X."/>
            <person name="Tian C.F."/>
            <person name="Sui X.H."/>
            <person name="Wang E.T."/>
            <person name="Chen W.X."/>
        </authorList>
    </citation>
    <scope>NUCLEOTIDE SEQUENCE [LARGE SCALE GENOMIC DNA]</scope>
    <source>
        <strain evidence="3 5">CCBAU 23252</strain>
    </source>
</reference>
<keyword evidence="1" id="KW-0812">Transmembrane</keyword>
<organism evidence="3 5">
    <name type="scientific">Rhizobium anhuiense</name>
    <dbReference type="NCBI Taxonomy" id="1184720"/>
    <lineage>
        <taxon>Bacteria</taxon>
        <taxon>Pseudomonadati</taxon>
        <taxon>Pseudomonadota</taxon>
        <taxon>Alphaproteobacteria</taxon>
        <taxon>Hyphomicrobiales</taxon>
        <taxon>Rhizobiaceae</taxon>
        <taxon>Rhizobium/Agrobacterium group</taxon>
        <taxon>Rhizobium</taxon>
    </lineage>
</organism>
<reference evidence="3" key="3">
    <citation type="submission" date="2018-11" db="EMBL/GenBank/DDBJ databases">
        <authorList>
            <person name="Huo Y."/>
        </authorList>
    </citation>
    <scope>NUCLEOTIDE SEQUENCE</scope>
    <source>
        <strain evidence="3">CCBAU 23252</strain>
    </source>
</reference>
<comment type="caution">
    <text evidence="3">The sequence shown here is derived from an EMBL/GenBank/DDBJ whole genome shotgun (WGS) entry which is preliminary data.</text>
</comment>
<dbReference type="EMBL" id="NWSL01000035">
    <property type="protein sequence ID" value="PDS47842.1"/>
    <property type="molecule type" value="Genomic_DNA"/>
</dbReference>
<keyword evidence="1" id="KW-0472">Membrane</keyword>